<keyword evidence="2" id="KW-1185">Reference proteome</keyword>
<sequence length="43" mass="4868">MKSNCVPMGIYVSPSQFEGNFISLCHTDEILDYVLKSIEESIE</sequence>
<protein>
    <submittedName>
        <fullName evidence="1">Uncharacterized protein</fullName>
    </submittedName>
</protein>
<dbReference type="RefSeq" id="WP_349225588.1">
    <property type="nucleotide sequence ID" value="NZ_JBBNGE010000007.1"/>
</dbReference>
<gene>
    <name evidence="1" type="ORF">AAAT87_03140</name>
</gene>
<dbReference type="Proteomes" id="UP001465717">
    <property type="component" value="Unassembled WGS sequence"/>
</dbReference>
<organism evidence="1 2">
    <name type="scientific">Segatella sinensis</name>
    <dbReference type="NCBI Taxonomy" id="3085167"/>
    <lineage>
        <taxon>Bacteria</taxon>
        <taxon>Pseudomonadati</taxon>
        <taxon>Bacteroidota</taxon>
        <taxon>Bacteroidia</taxon>
        <taxon>Bacteroidales</taxon>
        <taxon>Prevotellaceae</taxon>
        <taxon>Segatella</taxon>
    </lineage>
</organism>
<evidence type="ECO:0000313" key="2">
    <source>
        <dbReference type="Proteomes" id="UP001465717"/>
    </source>
</evidence>
<evidence type="ECO:0000313" key="1">
    <source>
        <dbReference type="EMBL" id="MEQ2507275.1"/>
    </source>
</evidence>
<name>A0ABV1FVT7_9BACT</name>
<dbReference type="EMBL" id="JBBNGE010000007">
    <property type="protein sequence ID" value="MEQ2507275.1"/>
    <property type="molecule type" value="Genomic_DNA"/>
</dbReference>
<dbReference type="Gene3D" id="3.90.1150.10">
    <property type="entry name" value="Aspartate Aminotransferase, domain 1"/>
    <property type="match status" value="1"/>
</dbReference>
<comment type="caution">
    <text evidence="1">The sequence shown here is derived from an EMBL/GenBank/DDBJ whole genome shotgun (WGS) entry which is preliminary data.</text>
</comment>
<dbReference type="InterPro" id="IPR015422">
    <property type="entry name" value="PyrdxlP-dep_Trfase_small"/>
</dbReference>
<reference evidence="1 2" key="1">
    <citation type="submission" date="2024-04" db="EMBL/GenBank/DDBJ databases">
        <title>Human intestinal bacterial collection.</title>
        <authorList>
            <person name="Pauvert C."/>
            <person name="Hitch T.C.A."/>
            <person name="Clavel T."/>
        </authorList>
    </citation>
    <scope>NUCLEOTIDE SEQUENCE [LARGE SCALE GENOMIC DNA]</scope>
    <source>
        <strain evidence="1 2">CLA-AA-H174</strain>
    </source>
</reference>
<accession>A0ABV1FVT7</accession>
<proteinExistence type="predicted"/>